<evidence type="ECO:0000259" key="13">
    <source>
        <dbReference type="SMART" id="SM00482"/>
    </source>
</evidence>
<evidence type="ECO:0000259" key="12">
    <source>
        <dbReference type="SMART" id="SM00475"/>
    </source>
</evidence>
<dbReference type="RefSeq" id="WP_281748613.1">
    <property type="nucleotide sequence ID" value="NZ_AP026933.1"/>
</dbReference>
<dbReference type="SUPFAM" id="SSF56672">
    <property type="entry name" value="DNA/RNA polymerases"/>
    <property type="match status" value="1"/>
</dbReference>
<dbReference type="InterPro" id="IPR029060">
    <property type="entry name" value="PIN-like_dom_sf"/>
</dbReference>
<name>A0ABM8BYP6_9MOLU</name>
<proteinExistence type="inferred from homology"/>
<evidence type="ECO:0000256" key="10">
    <source>
        <dbReference type="NCBIfam" id="TIGR00593"/>
    </source>
</evidence>
<dbReference type="InterPro" id="IPR043502">
    <property type="entry name" value="DNA/RNA_pol_sf"/>
</dbReference>
<dbReference type="EMBL" id="AP026933">
    <property type="protein sequence ID" value="BDT05031.1"/>
    <property type="molecule type" value="Genomic_DNA"/>
</dbReference>
<dbReference type="CDD" id="cd06140">
    <property type="entry name" value="DNA_polA_I_Bacillus_like_exo"/>
    <property type="match status" value="1"/>
</dbReference>
<dbReference type="InterPro" id="IPR012337">
    <property type="entry name" value="RNaseH-like_sf"/>
</dbReference>
<dbReference type="CDD" id="cd09898">
    <property type="entry name" value="H3TH_53EXO"/>
    <property type="match status" value="1"/>
</dbReference>
<keyword evidence="11" id="KW-0540">Nuclease</keyword>
<protein>
    <recommendedName>
        <fullName evidence="10 11">DNA polymerase I</fullName>
        <ecNumber evidence="10 11">2.7.7.7</ecNumber>
    </recommendedName>
</protein>
<dbReference type="SMART" id="SM00279">
    <property type="entry name" value="HhH2"/>
    <property type="match status" value="1"/>
</dbReference>
<dbReference type="InterPro" id="IPR001098">
    <property type="entry name" value="DNA-dir_DNA_pol_A_palm_dom"/>
</dbReference>
<dbReference type="Proteomes" id="UP001163387">
    <property type="component" value="Chromosome"/>
</dbReference>
<keyword evidence="3 11" id="KW-0548">Nucleotidyltransferase</keyword>
<evidence type="ECO:0000313" key="15">
    <source>
        <dbReference type="Proteomes" id="UP001163387"/>
    </source>
</evidence>
<evidence type="ECO:0000256" key="2">
    <source>
        <dbReference type="ARBA" id="ARBA00022679"/>
    </source>
</evidence>
<evidence type="ECO:0000256" key="11">
    <source>
        <dbReference type="RuleBase" id="RU004460"/>
    </source>
</evidence>
<organism evidence="14 15">
    <name type="scientific">Spiroplasma ixodetis</name>
    <dbReference type="NCBI Taxonomy" id="2141"/>
    <lineage>
        <taxon>Bacteria</taxon>
        <taxon>Bacillati</taxon>
        <taxon>Mycoplasmatota</taxon>
        <taxon>Mollicutes</taxon>
        <taxon>Entomoplasmatales</taxon>
        <taxon>Spiroplasmataceae</taxon>
        <taxon>Spiroplasma</taxon>
    </lineage>
</organism>
<keyword evidence="4 11" id="KW-0235">DNA replication</keyword>
<dbReference type="SUPFAM" id="SSF88723">
    <property type="entry name" value="PIN domain-like"/>
    <property type="match status" value="1"/>
</dbReference>
<feature type="domain" description="DNA-directed DNA polymerase family A palm" evidence="13">
    <location>
        <begin position="631"/>
        <end position="838"/>
    </location>
</feature>
<dbReference type="CDD" id="cd09859">
    <property type="entry name" value="PIN_53EXO"/>
    <property type="match status" value="1"/>
</dbReference>
<dbReference type="InterPro" id="IPR036279">
    <property type="entry name" value="5-3_exonuclease_C_sf"/>
</dbReference>
<reference evidence="14 15" key="1">
    <citation type="journal article" date="2022" name="Front. Microbiol.">
        <title>Male-killing mechanisms vary between Spiroplasma species.</title>
        <authorList>
            <person name="Arai H."/>
            <person name="Inoue M."/>
            <person name="Kageyama D."/>
        </authorList>
    </citation>
    <scope>NUCLEOTIDE SEQUENCE [LARGE SCALE GENOMIC DNA]</scope>
    <source>
        <strain evidence="15">sHm</strain>
    </source>
</reference>
<dbReference type="Pfam" id="PF02739">
    <property type="entry name" value="5_3_exonuc_N"/>
    <property type="match status" value="1"/>
</dbReference>
<dbReference type="SMART" id="SM00482">
    <property type="entry name" value="POLAc"/>
    <property type="match status" value="1"/>
</dbReference>
<evidence type="ECO:0000256" key="1">
    <source>
        <dbReference type="ARBA" id="ARBA00007705"/>
    </source>
</evidence>
<evidence type="ECO:0000256" key="5">
    <source>
        <dbReference type="ARBA" id="ARBA00022763"/>
    </source>
</evidence>
<dbReference type="InterPro" id="IPR019760">
    <property type="entry name" value="DNA-dir_DNA_pol_A_CS"/>
</dbReference>
<dbReference type="Gene3D" id="1.20.1060.10">
    <property type="entry name" value="Taq DNA Polymerase, Chain T, domain 4"/>
    <property type="match status" value="1"/>
</dbReference>
<dbReference type="Pfam" id="PF00476">
    <property type="entry name" value="DNA_pol_A"/>
    <property type="match status" value="1"/>
</dbReference>
<dbReference type="NCBIfam" id="TIGR00593">
    <property type="entry name" value="pola"/>
    <property type="match status" value="1"/>
</dbReference>
<keyword evidence="2 11" id="KW-0808">Transferase</keyword>
<dbReference type="Gene3D" id="3.30.420.10">
    <property type="entry name" value="Ribonuclease H-like superfamily/Ribonuclease H"/>
    <property type="match status" value="1"/>
</dbReference>
<dbReference type="InterPro" id="IPR020045">
    <property type="entry name" value="DNA_polI_H3TH"/>
</dbReference>
<comment type="catalytic activity">
    <reaction evidence="9 11">
        <text>DNA(n) + a 2'-deoxyribonucleoside 5'-triphosphate = DNA(n+1) + diphosphate</text>
        <dbReference type="Rhea" id="RHEA:22508"/>
        <dbReference type="Rhea" id="RHEA-COMP:17339"/>
        <dbReference type="Rhea" id="RHEA-COMP:17340"/>
        <dbReference type="ChEBI" id="CHEBI:33019"/>
        <dbReference type="ChEBI" id="CHEBI:61560"/>
        <dbReference type="ChEBI" id="CHEBI:173112"/>
        <dbReference type="EC" id="2.7.7.7"/>
    </reaction>
</comment>
<sequence>MKKALIIDGNNLLFKAYYATAYQGVNLHSLQGIPTNAVYAFIRMLTKYLKSNNYASVFVAFDAGRKTFRHETLATYKGKRSETPVELIEQFNLVKIFLDLAQIPWGQINNYEADDIIGSIVKNKVASNYQIDIMSSDKDLLQLLDNNIKILNPQKGMSDLKVITISTFQSEYELLPYQVTDLKGLMGDSSDNLPGIKGIGQKTAISLLKEYDTLENIIENVEQLKPNVSKLIKLNFNNGIICKQLAQLNLNTPITGNLETFNYNVENLNNEKLQDFYKQYNMNSLLTQDTNPKTNKNSTSHVQIINKWSQEWNCDSNYLWLEIFGDNYNRDNIIGFGIKNKKGTFYINKINAINCSNFQHFLQNKKLQKITWDLKKVIIAGLRLKLIINNIIFDHMLAAYLLYANEKILPENIAVMLNVNVKDNLSTDDFYGKGIKKNIPNDEKEIAIFLEKKLNFLTDSHLILIKKLKDTNNWNLYQEIELPAAFVLVNMECNGVNIDQKKLKLLTDKTLLKIQDLELQIKKESNSNLNPNSPKQISEYLFKELKLPNYKKGSTAFEVLISLKNQHPIIDILLEYRKLQKLYSTYLLGLQKYIFDDGKIHSIYNQVQTSTGRLSSLDPNMQNISIRDKEQREVRKIFIPSKPHTKILSCDYSQIELRILAHISEDENLIKAFQQKHDIHRETASKILNIPLAEVTNEQRQNAKAINFGIVYGISSFGLSQQIGIKVEDAKIFINKYFSVFPKIKSYINNIIDFCEKNGYVQTIFNRRREVMEITNKNKVIQNFGKRIAMNMPIQGSAADILKLAMNKIYKEIKKQNIDAILIAQIHDELIFEVEDNKVNNVITKITKIMSNVTKLKVPLLINTSIGDNWFELK</sequence>
<accession>A0ABM8BYP6</accession>
<dbReference type="SUPFAM" id="SSF53098">
    <property type="entry name" value="Ribonuclease H-like"/>
    <property type="match status" value="1"/>
</dbReference>
<dbReference type="EC" id="2.7.7.7" evidence="10 11"/>
<comment type="similarity">
    <text evidence="1 11">Belongs to the DNA polymerase type-A family.</text>
</comment>
<evidence type="ECO:0000256" key="3">
    <source>
        <dbReference type="ARBA" id="ARBA00022695"/>
    </source>
</evidence>
<dbReference type="PANTHER" id="PTHR10133">
    <property type="entry name" value="DNA POLYMERASE I"/>
    <property type="match status" value="1"/>
</dbReference>
<dbReference type="InterPro" id="IPR018320">
    <property type="entry name" value="DNA_polymerase_1"/>
</dbReference>
<dbReference type="PRINTS" id="PR00868">
    <property type="entry name" value="DNAPOLI"/>
</dbReference>
<dbReference type="SUPFAM" id="SSF47807">
    <property type="entry name" value="5' to 3' exonuclease, C-terminal subdomain"/>
    <property type="match status" value="1"/>
</dbReference>
<feature type="domain" description="5'-3' exonuclease" evidence="12">
    <location>
        <begin position="2"/>
        <end position="264"/>
    </location>
</feature>
<dbReference type="InterPro" id="IPR036397">
    <property type="entry name" value="RNaseH_sf"/>
</dbReference>
<keyword evidence="5 11" id="KW-0227">DNA damage</keyword>
<dbReference type="NCBIfam" id="NF004397">
    <property type="entry name" value="PRK05755.1"/>
    <property type="match status" value="1"/>
</dbReference>
<dbReference type="InterPro" id="IPR002298">
    <property type="entry name" value="DNA_polymerase_A"/>
</dbReference>
<dbReference type="InterPro" id="IPR020046">
    <property type="entry name" value="5-3_exonucl_a-hlix_arch_N"/>
</dbReference>
<keyword evidence="15" id="KW-1185">Reference proteome</keyword>
<dbReference type="Gene3D" id="3.30.70.370">
    <property type="match status" value="1"/>
</dbReference>
<dbReference type="PROSITE" id="PS00447">
    <property type="entry name" value="DNA_POLYMERASE_A"/>
    <property type="match status" value="1"/>
</dbReference>
<dbReference type="Pfam" id="PF22619">
    <property type="entry name" value="DNA_polI_exo1"/>
    <property type="match status" value="1"/>
</dbReference>
<evidence type="ECO:0000256" key="4">
    <source>
        <dbReference type="ARBA" id="ARBA00022705"/>
    </source>
</evidence>
<dbReference type="CDD" id="cd08637">
    <property type="entry name" value="DNA_pol_A_pol_I_C"/>
    <property type="match status" value="1"/>
</dbReference>
<evidence type="ECO:0000256" key="8">
    <source>
        <dbReference type="ARBA" id="ARBA00023204"/>
    </source>
</evidence>
<dbReference type="Gene3D" id="3.40.50.1010">
    <property type="entry name" value="5'-nuclease"/>
    <property type="match status" value="1"/>
</dbReference>
<comment type="function">
    <text evidence="11">In addition to polymerase activity, this DNA polymerase exhibits 5'-3' exonuclease activity.</text>
</comment>
<evidence type="ECO:0000313" key="14">
    <source>
        <dbReference type="EMBL" id="BDT05031.1"/>
    </source>
</evidence>
<evidence type="ECO:0000256" key="6">
    <source>
        <dbReference type="ARBA" id="ARBA00022932"/>
    </source>
</evidence>
<keyword evidence="8 11" id="KW-0234">DNA repair</keyword>
<dbReference type="InterPro" id="IPR008918">
    <property type="entry name" value="HhH2"/>
</dbReference>
<dbReference type="Pfam" id="PF01367">
    <property type="entry name" value="5_3_exonuc"/>
    <property type="match status" value="1"/>
</dbReference>
<keyword evidence="6 11" id="KW-0239">DNA-directed DNA polymerase</keyword>
<keyword evidence="11" id="KW-0269">Exonuclease</keyword>
<evidence type="ECO:0000256" key="9">
    <source>
        <dbReference type="ARBA" id="ARBA00049244"/>
    </source>
</evidence>
<dbReference type="InterPro" id="IPR002421">
    <property type="entry name" value="5-3_exonuclease"/>
</dbReference>
<dbReference type="SMART" id="SM00475">
    <property type="entry name" value="53EXOc"/>
    <property type="match status" value="1"/>
</dbReference>
<dbReference type="PANTHER" id="PTHR10133:SF27">
    <property type="entry name" value="DNA POLYMERASE NU"/>
    <property type="match status" value="1"/>
</dbReference>
<keyword evidence="11" id="KW-0378">Hydrolase</keyword>
<keyword evidence="7 11" id="KW-0238">DNA-binding</keyword>
<dbReference type="Gene3D" id="1.10.150.20">
    <property type="entry name" value="5' to 3' exonuclease, C-terminal subdomain"/>
    <property type="match status" value="2"/>
</dbReference>
<evidence type="ECO:0000256" key="7">
    <source>
        <dbReference type="ARBA" id="ARBA00023125"/>
    </source>
</evidence>
<gene>
    <name evidence="11" type="primary">polA</name>
    <name evidence="14" type="ORF">SHM_26770</name>
</gene>
<dbReference type="InterPro" id="IPR054690">
    <property type="entry name" value="DNA_polI_exonuclease"/>
</dbReference>